<evidence type="ECO:0000313" key="2">
    <source>
        <dbReference type="Proteomes" id="UP000191153"/>
    </source>
</evidence>
<dbReference type="AlphaFoldDB" id="A0A1T4KYQ6"/>
<dbReference type="OrthoDB" id="9788465at2"/>
<accession>A0A1T4KYQ6</accession>
<dbReference type="InterPro" id="IPR009921">
    <property type="entry name" value="YehS-like"/>
</dbReference>
<dbReference type="Pfam" id="PF07308">
    <property type="entry name" value="DUF1456"/>
    <property type="match status" value="2"/>
</dbReference>
<keyword evidence="2" id="KW-1185">Reference proteome</keyword>
<protein>
    <submittedName>
        <fullName evidence="1">Uncharacterized conserved protein YehS, DUF1456 family</fullName>
    </submittedName>
</protein>
<evidence type="ECO:0000313" key="1">
    <source>
        <dbReference type="EMBL" id="SJZ47559.1"/>
    </source>
</evidence>
<dbReference type="EMBL" id="FUWX01000005">
    <property type="protein sequence ID" value="SJZ47559.1"/>
    <property type="molecule type" value="Genomic_DNA"/>
</dbReference>
<organism evidence="1 2">
    <name type="scientific">Cetobacterium ceti</name>
    <dbReference type="NCBI Taxonomy" id="180163"/>
    <lineage>
        <taxon>Bacteria</taxon>
        <taxon>Fusobacteriati</taxon>
        <taxon>Fusobacteriota</taxon>
        <taxon>Fusobacteriia</taxon>
        <taxon>Fusobacteriales</taxon>
        <taxon>Fusobacteriaceae</taxon>
        <taxon>Cetobacterium</taxon>
    </lineage>
</organism>
<proteinExistence type="predicted"/>
<dbReference type="RefSeq" id="WP_078693203.1">
    <property type="nucleotide sequence ID" value="NZ_FUWX01000005.1"/>
</dbReference>
<dbReference type="STRING" id="180163.SAMN02745174_00671"/>
<dbReference type="PANTHER" id="PTHR37805">
    <property type="entry name" value="CYTOPLASMIC PROTEIN-RELATED"/>
    <property type="match status" value="1"/>
</dbReference>
<sequence>MRNNDVIRRVRYALKINNRNLIRVFELGGLKISEEELEGLLKKEIEEGAVNCNNKTLDAFLTGLITYKRGKLDPTKAPANPDVLTNNSKNVNNYVLKKLRIALGFRSEDMLEAFKLGGVHISESELSALFRKPDHKNYRECGDKFVRVFIKGITAMFRGDEE</sequence>
<dbReference type="Proteomes" id="UP000191153">
    <property type="component" value="Unassembled WGS sequence"/>
</dbReference>
<reference evidence="1 2" key="1">
    <citation type="submission" date="2017-02" db="EMBL/GenBank/DDBJ databases">
        <authorList>
            <person name="Peterson S.W."/>
        </authorList>
    </citation>
    <scope>NUCLEOTIDE SEQUENCE [LARGE SCALE GENOMIC DNA]</scope>
    <source>
        <strain evidence="1 2">ATCC 700028</strain>
    </source>
</reference>
<gene>
    <name evidence="1" type="ORF">SAMN02745174_00671</name>
</gene>
<name>A0A1T4KYQ6_9FUSO</name>
<dbReference type="PANTHER" id="PTHR37805:SF1">
    <property type="entry name" value="CYTOPLASMIC PROTEIN"/>
    <property type="match status" value="1"/>
</dbReference>